<dbReference type="AlphaFoldDB" id="A0AAV6U737"/>
<dbReference type="Proteomes" id="UP000827092">
    <property type="component" value="Unassembled WGS sequence"/>
</dbReference>
<name>A0AAV6U737_9ARAC</name>
<reference evidence="2 3" key="1">
    <citation type="journal article" date="2022" name="Nat. Ecol. Evol.">
        <title>A masculinizing supergene underlies an exaggerated male reproductive morph in a spider.</title>
        <authorList>
            <person name="Hendrickx F."/>
            <person name="De Corte Z."/>
            <person name="Sonet G."/>
            <person name="Van Belleghem S.M."/>
            <person name="Kostlbacher S."/>
            <person name="Vangestel C."/>
        </authorList>
    </citation>
    <scope>NUCLEOTIDE SEQUENCE [LARGE SCALE GENOMIC DNA]</scope>
    <source>
        <strain evidence="2">W744_W776</strain>
    </source>
</reference>
<dbReference type="EMBL" id="JAFNEN010000608">
    <property type="protein sequence ID" value="KAG8179683.1"/>
    <property type="molecule type" value="Genomic_DNA"/>
</dbReference>
<feature type="region of interest" description="Disordered" evidence="1">
    <location>
        <begin position="1"/>
        <end position="52"/>
    </location>
</feature>
<comment type="caution">
    <text evidence="2">The sequence shown here is derived from an EMBL/GenBank/DDBJ whole genome shotgun (WGS) entry which is preliminary data.</text>
</comment>
<accession>A0AAV6U737</accession>
<protein>
    <submittedName>
        <fullName evidence="2">Uncharacterized protein</fullName>
    </submittedName>
</protein>
<keyword evidence="3" id="KW-1185">Reference proteome</keyword>
<gene>
    <name evidence="2" type="ORF">JTE90_021279</name>
</gene>
<evidence type="ECO:0000313" key="2">
    <source>
        <dbReference type="EMBL" id="KAG8179683.1"/>
    </source>
</evidence>
<organism evidence="2 3">
    <name type="scientific">Oedothorax gibbosus</name>
    <dbReference type="NCBI Taxonomy" id="931172"/>
    <lineage>
        <taxon>Eukaryota</taxon>
        <taxon>Metazoa</taxon>
        <taxon>Ecdysozoa</taxon>
        <taxon>Arthropoda</taxon>
        <taxon>Chelicerata</taxon>
        <taxon>Arachnida</taxon>
        <taxon>Araneae</taxon>
        <taxon>Araneomorphae</taxon>
        <taxon>Entelegynae</taxon>
        <taxon>Araneoidea</taxon>
        <taxon>Linyphiidae</taxon>
        <taxon>Erigoninae</taxon>
        <taxon>Oedothorax</taxon>
    </lineage>
</organism>
<proteinExistence type="predicted"/>
<evidence type="ECO:0000313" key="3">
    <source>
        <dbReference type="Proteomes" id="UP000827092"/>
    </source>
</evidence>
<sequence length="72" mass="8601">MTTHARRNIHREVKALRNVTKKKRKAIPDLWKKKQLHSPPEERGPSRNVSVFIQEEDLDRSDRWGLSSRRTQ</sequence>
<evidence type="ECO:0000256" key="1">
    <source>
        <dbReference type="SAM" id="MobiDB-lite"/>
    </source>
</evidence>